<comment type="caution">
    <text evidence="9">The sequence shown here is derived from an EMBL/GenBank/DDBJ whole genome shotgun (WGS) entry which is preliminary data.</text>
</comment>
<evidence type="ECO:0000256" key="4">
    <source>
        <dbReference type="ARBA" id="ARBA00022741"/>
    </source>
</evidence>
<dbReference type="GO" id="GO:0003743">
    <property type="term" value="F:translation initiation factor activity"/>
    <property type="evidence" value="ECO:0007669"/>
    <property type="project" value="UniProtKB-KW"/>
</dbReference>
<dbReference type="InterPro" id="IPR036787">
    <property type="entry name" value="T_IF-3_N_sf"/>
</dbReference>
<keyword evidence="2" id="KW-0396">Initiation factor</keyword>
<proteinExistence type="inferred from homology"/>
<evidence type="ECO:0000259" key="8">
    <source>
        <dbReference type="PROSITE" id="PS50862"/>
    </source>
</evidence>
<dbReference type="PANTHER" id="PTHR10938:SF0">
    <property type="entry name" value="TRANSLATION INITIATION FACTOR IF-3, MITOCHONDRIAL"/>
    <property type="match status" value="1"/>
</dbReference>
<dbReference type="NCBIfam" id="TIGR00168">
    <property type="entry name" value="infC"/>
    <property type="match status" value="1"/>
</dbReference>
<keyword evidence="4" id="KW-0547">Nucleotide-binding</keyword>
<dbReference type="GO" id="GO:0005524">
    <property type="term" value="F:ATP binding"/>
    <property type="evidence" value="ECO:0007669"/>
    <property type="project" value="UniProtKB-KW"/>
</dbReference>
<dbReference type="GO" id="GO:0043022">
    <property type="term" value="F:ribosome binding"/>
    <property type="evidence" value="ECO:0007669"/>
    <property type="project" value="TreeGrafter"/>
</dbReference>
<dbReference type="Gene3D" id="3.10.20.80">
    <property type="entry name" value="Translation initiation factor 3 (IF-3), N-terminal domain"/>
    <property type="match status" value="1"/>
</dbReference>
<dbReference type="Gene3D" id="3.30.930.10">
    <property type="entry name" value="Bira Bifunctional Protein, Domain 2"/>
    <property type="match status" value="1"/>
</dbReference>
<dbReference type="EMBL" id="JARGDH010000076">
    <property type="protein sequence ID" value="KAL0263911.1"/>
    <property type="molecule type" value="Genomic_DNA"/>
</dbReference>
<dbReference type="GO" id="GO:0016020">
    <property type="term" value="C:membrane"/>
    <property type="evidence" value="ECO:0007669"/>
    <property type="project" value="TreeGrafter"/>
</dbReference>
<evidence type="ECO:0000256" key="1">
    <source>
        <dbReference type="ARBA" id="ARBA00005439"/>
    </source>
</evidence>
<dbReference type="Pfam" id="PF05198">
    <property type="entry name" value="IF3_N"/>
    <property type="match status" value="1"/>
</dbReference>
<evidence type="ECO:0000256" key="2">
    <source>
        <dbReference type="ARBA" id="ARBA00022540"/>
    </source>
</evidence>
<keyword evidence="3" id="KW-0436">Ligase</keyword>
<dbReference type="GO" id="GO:0004812">
    <property type="term" value="F:aminoacyl-tRNA ligase activity"/>
    <property type="evidence" value="ECO:0007669"/>
    <property type="project" value="UniProtKB-KW"/>
</dbReference>
<accession>A0AAW2H6F3</accession>
<dbReference type="PROSITE" id="PS00938">
    <property type="entry name" value="IF3"/>
    <property type="match status" value="1"/>
</dbReference>
<gene>
    <name evidence="9" type="ORF">PYX00_011042</name>
</gene>
<feature type="domain" description="Aminoacyl-transfer RNA synthetases class-II family profile" evidence="8">
    <location>
        <begin position="1"/>
        <end position="128"/>
    </location>
</feature>
<organism evidence="9">
    <name type="scientific">Menopon gallinae</name>
    <name type="common">poultry shaft louse</name>
    <dbReference type="NCBI Taxonomy" id="328185"/>
    <lineage>
        <taxon>Eukaryota</taxon>
        <taxon>Metazoa</taxon>
        <taxon>Ecdysozoa</taxon>
        <taxon>Arthropoda</taxon>
        <taxon>Hexapoda</taxon>
        <taxon>Insecta</taxon>
        <taxon>Pterygota</taxon>
        <taxon>Neoptera</taxon>
        <taxon>Paraneoptera</taxon>
        <taxon>Psocodea</taxon>
        <taxon>Troctomorpha</taxon>
        <taxon>Phthiraptera</taxon>
        <taxon>Amblycera</taxon>
        <taxon>Menoponidae</taxon>
        <taxon>Menopon</taxon>
    </lineage>
</organism>
<dbReference type="PANTHER" id="PTHR10938">
    <property type="entry name" value="TRANSLATION INITIATION FACTOR IF-3"/>
    <property type="match status" value="1"/>
</dbReference>
<dbReference type="GO" id="GO:0006418">
    <property type="term" value="P:tRNA aminoacylation for protein translation"/>
    <property type="evidence" value="ECO:0007669"/>
    <property type="project" value="InterPro"/>
</dbReference>
<comment type="similarity">
    <text evidence="1">Belongs to the IF-3 family.</text>
</comment>
<keyword evidence="6" id="KW-0648">Protein biosynthesis</keyword>
<evidence type="ECO:0000256" key="5">
    <source>
        <dbReference type="ARBA" id="ARBA00022840"/>
    </source>
</evidence>
<evidence type="ECO:0000256" key="6">
    <source>
        <dbReference type="ARBA" id="ARBA00022917"/>
    </source>
</evidence>
<dbReference type="InterPro" id="IPR019814">
    <property type="entry name" value="Translation_initiation_fac_3_N"/>
</dbReference>
<dbReference type="GO" id="GO:0032790">
    <property type="term" value="P:ribosome disassembly"/>
    <property type="evidence" value="ECO:0007669"/>
    <property type="project" value="TreeGrafter"/>
</dbReference>
<keyword evidence="5" id="KW-0067">ATP-binding</keyword>
<keyword evidence="7" id="KW-0030">Aminoacyl-tRNA synthetase</keyword>
<evidence type="ECO:0000256" key="3">
    <source>
        <dbReference type="ARBA" id="ARBA00022598"/>
    </source>
</evidence>
<dbReference type="Pfam" id="PF00707">
    <property type="entry name" value="IF3_C"/>
    <property type="match status" value="1"/>
</dbReference>
<evidence type="ECO:0000313" key="9">
    <source>
        <dbReference type="EMBL" id="KAL0263911.1"/>
    </source>
</evidence>
<dbReference type="GO" id="GO:0005829">
    <property type="term" value="C:cytosol"/>
    <property type="evidence" value="ECO:0007669"/>
    <property type="project" value="TreeGrafter"/>
</dbReference>
<dbReference type="SUPFAM" id="SSF54364">
    <property type="entry name" value="Translation initiation factor IF3, N-terminal domain"/>
    <property type="match status" value="1"/>
</dbReference>
<dbReference type="Gene3D" id="3.30.110.10">
    <property type="entry name" value="Translation initiation factor 3 (IF-3), C-terminal domain"/>
    <property type="match status" value="1"/>
</dbReference>
<dbReference type="InterPro" id="IPR045864">
    <property type="entry name" value="aa-tRNA-synth_II/BPL/LPL"/>
</dbReference>
<dbReference type="InterPro" id="IPR019815">
    <property type="entry name" value="Translation_initiation_fac_3_C"/>
</dbReference>
<dbReference type="InterPro" id="IPR019813">
    <property type="entry name" value="Translation_initiation_fac3_CS"/>
</dbReference>
<dbReference type="InterPro" id="IPR001288">
    <property type="entry name" value="Translation_initiation_fac_3"/>
</dbReference>
<dbReference type="InterPro" id="IPR006195">
    <property type="entry name" value="aa-tRNA-synth_II"/>
</dbReference>
<dbReference type="Pfam" id="PF00587">
    <property type="entry name" value="tRNA-synt_2b"/>
    <property type="match status" value="1"/>
</dbReference>
<dbReference type="SUPFAM" id="SSF55681">
    <property type="entry name" value="Class II aaRS and biotin synthetases"/>
    <property type="match status" value="1"/>
</dbReference>
<evidence type="ECO:0000256" key="7">
    <source>
        <dbReference type="ARBA" id="ARBA00023146"/>
    </source>
</evidence>
<dbReference type="InterPro" id="IPR002314">
    <property type="entry name" value="aa-tRNA-synt_IIb"/>
</dbReference>
<reference evidence="9" key="1">
    <citation type="journal article" date="2024" name="Gigascience">
        <title>Chromosome-level genome of the poultry shaft louse Menopon gallinae provides insight into the host-switching and adaptive evolution of parasitic lice.</title>
        <authorList>
            <person name="Xu Y."/>
            <person name="Ma L."/>
            <person name="Liu S."/>
            <person name="Liang Y."/>
            <person name="Liu Q."/>
            <person name="He Z."/>
            <person name="Tian L."/>
            <person name="Duan Y."/>
            <person name="Cai W."/>
            <person name="Li H."/>
            <person name="Song F."/>
        </authorList>
    </citation>
    <scope>NUCLEOTIDE SEQUENCE</scope>
    <source>
        <strain evidence="9">Cailab_2023a</strain>
    </source>
</reference>
<dbReference type="AlphaFoldDB" id="A0AAW2H6F3"/>
<sequence>MAEFGSCFRNEPSGALHGLLRVRGFTQDDAHIFCTLEQVEKEIFAFIKLAQEVYKELLGDVNIIVKFSDRPTNRAGSDEVWDKSESMLYNAAKASGLELITNKAPNVRVIDENGESRGILSLKEALELASDANLDLVEVSPNSDPPVCKIINYGKFKYQQQKLHKSKKKHRVIIVKELQLSLHIAEHDYNVKLAAAKRFLEHKYKVKVTLRLRGRQMVLKQEAIALMQGFFDKIGPEIAKLEVPPKMEGNTVNMIISN</sequence>
<dbReference type="InterPro" id="IPR036788">
    <property type="entry name" value="T_IF-3_C_sf"/>
</dbReference>
<dbReference type="PROSITE" id="PS50862">
    <property type="entry name" value="AA_TRNA_LIGASE_II"/>
    <property type="match status" value="1"/>
</dbReference>
<name>A0AAW2H6F3_9NEOP</name>
<protein>
    <recommendedName>
        <fullName evidence="8">Aminoacyl-transfer RNA synthetases class-II family profile domain-containing protein</fullName>
    </recommendedName>
</protein>
<dbReference type="SUPFAM" id="SSF55200">
    <property type="entry name" value="Translation initiation factor IF3, C-terminal domain"/>
    <property type="match status" value="1"/>
</dbReference>